<evidence type="ECO:0000313" key="2">
    <source>
        <dbReference type="EMBL" id="EGT38105.1"/>
    </source>
</evidence>
<feature type="region of interest" description="Disordered" evidence="1">
    <location>
        <begin position="30"/>
        <end position="52"/>
    </location>
</feature>
<name>G0NVA0_CAEBE</name>
<reference evidence="3" key="1">
    <citation type="submission" date="2011-07" db="EMBL/GenBank/DDBJ databases">
        <authorList>
            <consortium name="Caenorhabditis brenneri Sequencing and Analysis Consortium"/>
            <person name="Wilson R.K."/>
        </authorList>
    </citation>
    <scope>NUCLEOTIDE SEQUENCE [LARGE SCALE GENOMIC DNA]</scope>
    <source>
        <strain evidence="3">PB2801</strain>
    </source>
</reference>
<feature type="compositionally biased region" description="Basic and acidic residues" evidence="1">
    <location>
        <begin position="142"/>
        <end position="158"/>
    </location>
</feature>
<accession>G0NVA0</accession>
<dbReference type="AlphaFoldDB" id="G0NVA0"/>
<protein>
    <submittedName>
        <fullName evidence="2">Uncharacterized protein</fullName>
    </submittedName>
</protein>
<dbReference type="EMBL" id="GL379955">
    <property type="protein sequence ID" value="EGT38105.1"/>
    <property type="molecule type" value="Genomic_DNA"/>
</dbReference>
<gene>
    <name evidence="2" type="ORF">CAEBREN_06331</name>
</gene>
<keyword evidence="3" id="KW-1185">Reference proteome</keyword>
<organism evidence="3">
    <name type="scientific">Caenorhabditis brenneri</name>
    <name type="common">Nematode worm</name>
    <dbReference type="NCBI Taxonomy" id="135651"/>
    <lineage>
        <taxon>Eukaryota</taxon>
        <taxon>Metazoa</taxon>
        <taxon>Ecdysozoa</taxon>
        <taxon>Nematoda</taxon>
        <taxon>Chromadorea</taxon>
        <taxon>Rhabditida</taxon>
        <taxon>Rhabditina</taxon>
        <taxon>Rhabditomorpha</taxon>
        <taxon>Rhabditoidea</taxon>
        <taxon>Rhabditidae</taxon>
        <taxon>Peloderinae</taxon>
        <taxon>Caenorhabditis</taxon>
    </lineage>
</organism>
<feature type="region of interest" description="Disordered" evidence="1">
    <location>
        <begin position="65"/>
        <end position="100"/>
    </location>
</feature>
<dbReference type="InParanoid" id="G0NVA0"/>
<proteinExistence type="predicted"/>
<sequence length="170" mass="19841">MPTSTIPSTQTASFVQETLALLGDLDDFEYSKSKPTLKRPTRSAGDSTPPKKIAKQNIAEEMMARKKTAPTKFVPKSKTKAEKIAPEEPTIEETKIAQASRRHWEDCRMRAEYHNRRERLEREAEATRLADIGRSDSWNAIKYDKEQRKRDLETPREIKKPRRKQQPRRY</sequence>
<feature type="compositionally biased region" description="Basic residues" evidence="1">
    <location>
        <begin position="159"/>
        <end position="170"/>
    </location>
</feature>
<dbReference type="Proteomes" id="UP000008068">
    <property type="component" value="Unassembled WGS sequence"/>
</dbReference>
<evidence type="ECO:0000313" key="3">
    <source>
        <dbReference type="Proteomes" id="UP000008068"/>
    </source>
</evidence>
<feature type="region of interest" description="Disordered" evidence="1">
    <location>
        <begin position="130"/>
        <end position="170"/>
    </location>
</feature>
<dbReference type="HOGENOM" id="CLU_1571975_0_0_1"/>
<evidence type="ECO:0000256" key="1">
    <source>
        <dbReference type="SAM" id="MobiDB-lite"/>
    </source>
</evidence>